<gene>
    <name evidence="3" type="ORF">OVA965_LOCUS31101</name>
    <name evidence="4" type="ORF">TMI583_LOCUS31925</name>
</gene>
<feature type="transmembrane region" description="Helical" evidence="1">
    <location>
        <begin position="546"/>
        <end position="572"/>
    </location>
</feature>
<dbReference type="SUPFAM" id="SSF51161">
    <property type="entry name" value="Trimeric LpxA-like enzymes"/>
    <property type="match status" value="1"/>
</dbReference>
<dbReference type="PANTHER" id="PTHR45527">
    <property type="entry name" value="NONRIBOSOMAL PEPTIDE SYNTHETASE"/>
    <property type="match status" value="1"/>
</dbReference>
<dbReference type="Pfam" id="PF13193">
    <property type="entry name" value="AMP-binding_C"/>
    <property type="match status" value="1"/>
</dbReference>
<dbReference type="EMBL" id="CAJOBA010044762">
    <property type="protein sequence ID" value="CAF4168184.1"/>
    <property type="molecule type" value="Genomic_DNA"/>
</dbReference>
<sequence>MLEKFVILGDGVFAGYLNSGQLDEKCLINIRQVGDAKEKCYKTGDLAKFDKNGELHFMGRLDFQVKLRGQRIEIGEIESVISESSEYVSNCVVIKINDENTKDEYLAAYIQIAALTDIRDKNIQSIEYNDLKVHVTSYCLNHLPSPMVPSVWLIMDKLPINENGKIDRKQLPKIERGHSSFPLSETTLSMITTTPIEEKIKEIFIKAFHLNSTTNINLDASFGTLGGTSMDAMKAVTLIRQQLYPQIEIGLLYSNPSIRQLAKVLEPKIFKNFQHTVNESISIDNNNNDNRPKPSLLIETLGIILLVYHYLFSIWTTMKFVEYIEPYNTMINITLYIILIPCIQLFHYIIWKHLLFPYGMKCDTKTQLYSFKYYSWWFLNRLWILNSKQLNILLGTFLYNYYLRMCGAQIGKNVHIYTTLIDAPDLLEIKDSTFISTDVLLNSLSYQNTTYSLNSIRIGSNCNIGFQSVLYNGVYIEDNVSIKSMSSITGRVVMSSNDENEQLLSNNLTCSFLQRFCQLICVAIIVYLHSIAIVITYFVYVKLFYSTYFCISIPICWILWSFLCLFITLFLLKFIIGNTRPGYYALNSWYYIHKIWLRQLIVSSFDYSFTILGGYHCWFPIL</sequence>
<feature type="transmembrane region" description="Helical" evidence="1">
    <location>
        <begin position="516"/>
        <end position="540"/>
    </location>
</feature>
<accession>A0A8S2F062</accession>
<dbReference type="Gene3D" id="2.160.10.10">
    <property type="entry name" value="Hexapeptide repeat proteins"/>
    <property type="match status" value="1"/>
</dbReference>
<dbReference type="SUPFAM" id="SSF56801">
    <property type="entry name" value="Acetyl-CoA synthetase-like"/>
    <property type="match status" value="1"/>
</dbReference>
<dbReference type="InterPro" id="IPR011004">
    <property type="entry name" value="Trimer_LpxA-like_sf"/>
</dbReference>
<comment type="caution">
    <text evidence="3">The sequence shown here is derived from an EMBL/GenBank/DDBJ whole genome shotgun (WGS) entry which is preliminary data.</text>
</comment>
<evidence type="ECO:0000313" key="5">
    <source>
        <dbReference type="Proteomes" id="UP000677228"/>
    </source>
</evidence>
<dbReference type="GO" id="GO:0031177">
    <property type="term" value="F:phosphopantetheine binding"/>
    <property type="evidence" value="ECO:0007669"/>
    <property type="project" value="TreeGrafter"/>
</dbReference>
<dbReference type="InterPro" id="IPR045851">
    <property type="entry name" value="AMP-bd_C_sf"/>
</dbReference>
<dbReference type="InterPro" id="IPR036736">
    <property type="entry name" value="ACP-like_sf"/>
</dbReference>
<dbReference type="Proteomes" id="UP000677228">
    <property type="component" value="Unassembled WGS sequence"/>
</dbReference>
<dbReference type="InterPro" id="IPR025110">
    <property type="entry name" value="AMP-bd_C"/>
</dbReference>
<feature type="non-terminal residue" evidence="3">
    <location>
        <position position="622"/>
    </location>
</feature>
<dbReference type="Proteomes" id="UP000682733">
    <property type="component" value="Unassembled WGS sequence"/>
</dbReference>
<evidence type="ECO:0000313" key="4">
    <source>
        <dbReference type="EMBL" id="CAF4168184.1"/>
    </source>
</evidence>
<dbReference type="InterPro" id="IPR009081">
    <property type="entry name" value="PP-bd_ACP"/>
</dbReference>
<dbReference type="GO" id="GO:0044550">
    <property type="term" value="P:secondary metabolite biosynthetic process"/>
    <property type="evidence" value="ECO:0007669"/>
    <property type="project" value="TreeGrafter"/>
</dbReference>
<evidence type="ECO:0000313" key="3">
    <source>
        <dbReference type="EMBL" id="CAF1357852.1"/>
    </source>
</evidence>
<proteinExistence type="predicted"/>
<dbReference type="Gene3D" id="1.10.1200.10">
    <property type="entry name" value="ACP-like"/>
    <property type="match status" value="1"/>
</dbReference>
<dbReference type="InterPro" id="IPR042099">
    <property type="entry name" value="ANL_N_sf"/>
</dbReference>
<dbReference type="AlphaFoldDB" id="A0A8S2F062"/>
<organism evidence="3 5">
    <name type="scientific">Didymodactylos carnosus</name>
    <dbReference type="NCBI Taxonomy" id="1234261"/>
    <lineage>
        <taxon>Eukaryota</taxon>
        <taxon>Metazoa</taxon>
        <taxon>Spiralia</taxon>
        <taxon>Gnathifera</taxon>
        <taxon>Rotifera</taxon>
        <taxon>Eurotatoria</taxon>
        <taxon>Bdelloidea</taxon>
        <taxon>Philodinida</taxon>
        <taxon>Philodinidae</taxon>
        <taxon>Didymodactylos</taxon>
    </lineage>
</organism>
<dbReference type="Gene3D" id="3.40.50.12780">
    <property type="entry name" value="N-terminal domain of ligase-like"/>
    <property type="match status" value="1"/>
</dbReference>
<evidence type="ECO:0000256" key="1">
    <source>
        <dbReference type="SAM" id="Phobius"/>
    </source>
</evidence>
<feature type="domain" description="Carrier" evidence="2">
    <location>
        <begin position="194"/>
        <end position="269"/>
    </location>
</feature>
<dbReference type="GO" id="GO:0005737">
    <property type="term" value="C:cytoplasm"/>
    <property type="evidence" value="ECO:0007669"/>
    <property type="project" value="TreeGrafter"/>
</dbReference>
<dbReference type="GO" id="GO:0043041">
    <property type="term" value="P:amino acid activation for nonribosomal peptide biosynthetic process"/>
    <property type="evidence" value="ECO:0007669"/>
    <property type="project" value="TreeGrafter"/>
</dbReference>
<feature type="transmembrane region" description="Helical" evidence="1">
    <location>
        <begin position="296"/>
        <end position="318"/>
    </location>
</feature>
<reference evidence="3" key="1">
    <citation type="submission" date="2021-02" db="EMBL/GenBank/DDBJ databases">
        <authorList>
            <person name="Nowell W R."/>
        </authorList>
    </citation>
    <scope>NUCLEOTIDE SEQUENCE</scope>
</reference>
<dbReference type="Pfam" id="PF00550">
    <property type="entry name" value="PP-binding"/>
    <property type="match status" value="1"/>
</dbReference>
<name>A0A8S2F062_9BILA</name>
<protein>
    <recommendedName>
        <fullName evidence="2">Carrier domain-containing protein</fullName>
    </recommendedName>
</protein>
<keyword evidence="1" id="KW-0812">Transmembrane</keyword>
<dbReference type="PANTHER" id="PTHR45527:SF1">
    <property type="entry name" value="FATTY ACID SYNTHASE"/>
    <property type="match status" value="1"/>
</dbReference>
<evidence type="ECO:0000259" key="2">
    <source>
        <dbReference type="PROSITE" id="PS50075"/>
    </source>
</evidence>
<keyword evidence="1" id="KW-0472">Membrane</keyword>
<dbReference type="SUPFAM" id="SSF47336">
    <property type="entry name" value="ACP-like"/>
    <property type="match status" value="1"/>
</dbReference>
<dbReference type="EMBL" id="CAJNOK010023111">
    <property type="protein sequence ID" value="CAF1357852.1"/>
    <property type="molecule type" value="Genomic_DNA"/>
</dbReference>
<feature type="transmembrane region" description="Helical" evidence="1">
    <location>
        <begin position="330"/>
        <end position="351"/>
    </location>
</feature>
<keyword evidence="1" id="KW-1133">Transmembrane helix</keyword>
<dbReference type="PROSITE" id="PS50075">
    <property type="entry name" value="CARRIER"/>
    <property type="match status" value="1"/>
</dbReference>
<dbReference type="Gene3D" id="3.30.300.30">
    <property type="match status" value="1"/>
</dbReference>